<dbReference type="RefSeq" id="WP_125310467.1">
    <property type="nucleotide sequence ID" value="NZ_RSEC01000046.1"/>
</dbReference>
<evidence type="ECO:0000313" key="5">
    <source>
        <dbReference type="Proteomes" id="UP000267081"/>
    </source>
</evidence>
<keyword evidence="5" id="KW-1185">Reference proteome</keyword>
<keyword evidence="3" id="KW-0949">S-adenosyl-L-methionine</keyword>
<dbReference type="OrthoDB" id="9799672at2"/>
<keyword evidence="2 4" id="KW-0808">Transferase</keyword>
<name>A0A427T8M2_9PSEU</name>
<dbReference type="Proteomes" id="UP000267081">
    <property type="component" value="Unassembled WGS sequence"/>
</dbReference>
<dbReference type="PANTHER" id="PTHR10509:SF14">
    <property type="entry name" value="CAFFEOYL-COA O-METHYLTRANSFERASE 3-RELATED"/>
    <property type="match status" value="1"/>
</dbReference>
<dbReference type="GO" id="GO:0008757">
    <property type="term" value="F:S-adenosylmethionine-dependent methyltransferase activity"/>
    <property type="evidence" value="ECO:0007669"/>
    <property type="project" value="TreeGrafter"/>
</dbReference>
<evidence type="ECO:0000256" key="2">
    <source>
        <dbReference type="ARBA" id="ARBA00022679"/>
    </source>
</evidence>
<accession>A0A427T8M2</accession>
<proteinExistence type="predicted"/>
<dbReference type="SUPFAM" id="SSF53335">
    <property type="entry name" value="S-adenosyl-L-methionine-dependent methyltransferases"/>
    <property type="match status" value="1"/>
</dbReference>
<dbReference type="InterPro" id="IPR029063">
    <property type="entry name" value="SAM-dependent_MTases_sf"/>
</dbReference>
<keyword evidence="1 4" id="KW-0489">Methyltransferase</keyword>
<protein>
    <submittedName>
        <fullName evidence="4">SAM-dependent methyltransferase</fullName>
    </submittedName>
</protein>
<dbReference type="PROSITE" id="PS51682">
    <property type="entry name" value="SAM_OMT_I"/>
    <property type="match status" value="1"/>
</dbReference>
<reference evidence="4 5" key="1">
    <citation type="submission" date="2018-12" db="EMBL/GenBank/DDBJ databases">
        <title>Amycolatopsis eburnea sp. nov. actinomycete associate with arbuscular mycorrhiza fungal spore.</title>
        <authorList>
            <person name="Lumyong S."/>
            <person name="Chaiya L."/>
        </authorList>
    </citation>
    <scope>NUCLEOTIDE SEQUENCE [LARGE SCALE GENOMIC DNA]</scope>
    <source>
        <strain evidence="4 5">GLM-1</strain>
    </source>
</reference>
<dbReference type="GO" id="GO:0008171">
    <property type="term" value="F:O-methyltransferase activity"/>
    <property type="evidence" value="ECO:0007669"/>
    <property type="project" value="InterPro"/>
</dbReference>
<evidence type="ECO:0000313" key="4">
    <source>
        <dbReference type="EMBL" id="RSD17125.1"/>
    </source>
</evidence>
<evidence type="ECO:0000256" key="3">
    <source>
        <dbReference type="ARBA" id="ARBA00022691"/>
    </source>
</evidence>
<dbReference type="PANTHER" id="PTHR10509">
    <property type="entry name" value="O-METHYLTRANSFERASE-RELATED"/>
    <property type="match status" value="1"/>
</dbReference>
<evidence type="ECO:0000256" key="1">
    <source>
        <dbReference type="ARBA" id="ARBA00022603"/>
    </source>
</evidence>
<dbReference type="InterPro" id="IPR002935">
    <property type="entry name" value="SAM_O-MeTrfase"/>
</dbReference>
<dbReference type="AlphaFoldDB" id="A0A427T8M2"/>
<comment type="caution">
    <text evidence="4">The sequence shown here is derived from an EMBL/GenBank/DDBJ whole genome shotgun (WGS) entry which is preliminary data.</text>
</comment>
<dbReference type="InterPro" id="IPR050362">
    <property type="entry name" value="Cation-dep_OMT"/>
</dbReference>
<organism evidence="4 5">
    <name type="scientific">Amycolatopsis eburnea</name>
    <dbReference type="NCBI Taxonomy" id="2267691"/>
    <lineage>
        <taxon>Bacteria</taxon>
        <taxon>Bacillati</taxon>
        <taxon>Actinomycetota</taxon>
        <taxon>Actinomycetes</taxon>
        <taxon>Pseudonocardiales</taxon>
        <taxon>Pseudonocardiaceae</taxon>
        <taxon>Amycolatopsis</taxon>
    </lineage>
</organism>
<dbReference type="EMBL" id="RSEC01000046">
    <property type="protein sequence ID" value="RSD17125.1"/>
    <property type="molecule type" value="Genomic_DNA"/>
</dbReference>
<sequence>MATQLLASSDVLGYVSEHSQAEDEILRELRDETASLPMGAAMQVSAEEGRLLALLVKLTRARLVVEVGTFTGYSSLCMARALPASGLLITCDVTDRWPAFGRPYWRRAGVEDRIDLRIDPATQVLDALFYEYGPGTVDLVFIDADKVGYAAYYEAALGLLAPDGLIVVDNTLFFGRVTDPAAQDPDTVAIREFNRFVRDDPRVEMSLLPMADGITLIRKAS</sequence>
<dbReference type="Pfam" id="PF01596">
    <property type="entry name" value="Methyltransf_3"/>
    <property type="match status" value="1"/>
</dbReference>
<dbReference type="Gene3D" id="3.40.50.150">
    <property type="entry name" value="Vaccinia Virus protein VP39"/>
    <property type="match status" value="1"/>
</dbReference>
<gene>
    <name evidence="4" type="ORF">EIY87_20250</name>
</gene>
<dbReference type="GO" id="GO:0032259">
    <property type="term" value="P:methylation"/>
    <property type="evidence" value="ECO:0007669"/>
    <property type="project" value="UniProtKB-KW"/>
</dbReference>